<protein>
    <submittedName>
        <fullName evidence="2">Uncharacterized protein</fullName>
    </submittedName>
</protein>
<dbReference type="Proteomes" id="UP001254075">
    <property type="component" value="Unassembled WGS sequence"/>
</dbReference>
<evidence type="ECO:0000313" key="3">
    <source>
        <dbReference type="Proteomes" id="UP001254075"/>
    </source>
</evidence>
<dbReference type="EMBL" id="JAVLAM010000001">
    <property type="protein sequence ID" value="MDT7014166.1"/>
    <property type="molecule type" value="Genomic_DNA"/>
</dbReference>
<accession>A0AAW8W7D3</accession>
<proteinExistence type="predicted"/>
<organism evidence="2 3">
    <name type="scientific">Levilactobacillus namurensis</name>
    <dbReference type="NCBI Taxonomy" id="380393"/>
    <lineage>
        <taxon>Bacteria</taxon>
        <taxon>Bacillati</taxon>
        <taxon>Bacillota</taxon>
        <taxon>Bacilli</taxon>
        <taxon>Lactobacillales</taxon>
        <taxon>Lactobacillaceae</taxon>
        <taxon>Levilactobacillus</taxon>
    </lineage>
</organism>
<keyword evidence="1" id="KW-0732">Signal</keyword>
<gene>
    <name evidence="2" type="ORF">RI532_06975</name>
</gene>
<evidence type="ECO:0000256" key="1">
    <source>
        <dbReference type="SAM" id="SignalP"/>
    </source>
</evidence>
<comment type="caution">
    <text evidence="2">The sequence shown here is derived from an EMBL/GenBank/DDBJ whole genome shotgun (WGS) entry which is preliminary data.</text>
</comment>
<dbReference type="AlphaFoldDB" id="A0AAW8W7D3"/>
<evidence type="ECO:0000313" key="2">
    <source>
        <dbReference type="EMBL" id="MDT7014166.1"/>
    </source>
</evidence>
<sequence>MVLIVVAGMLTLLARPARATQAVYAERAFWPAFQRFWQSSRQTAMRKRRQVQIKVVSDQRQLQLWTYPPNERIIQRLPLPGSLRLEAGQGDSFLFYPSGYVRARTVIWRSRETQRWWHQAIQLGGRVFEVTETTTPWVRTLGER</sequence>
<name>A0AAW8W7D3_9LACO</name>
<feature type="signal peptide" evidence="1">
    <location>
        <begin position="1"/>
        <end position="19"/>
    </location>
</feature>
<reference evidence="2" key="1">
    <citation type="submission" date="2023-08" db="EMBL/GenBank/DDBJ databases">
        <authorList>
            <person name="Page C.A."/>
            <person name="Perez-Diaz I.M."/>
        </authorList>
    </citation>
    <scope>NUCLEOTIDE SEQUENCE</scope>
    <source>
        <strain evidence="2">3.8.38</strain>
    </source>
</reference>
<feature type="chain" id="PRO_5043409738" evidence="1">
    <location>
        <begin position="20"/>
        <end position="144"/>
    </location>
</feature>